<sequence length="206" mass="23808">MRASKTDRSKEQFRGNELSKCMETVIVGSRAEKGLPTELEDRISGLSDILRNAKNRIIPENPAFILDKRVVNVMNNQIDFNLKYGYETPFSTKEKFNQFNEELKVNKFLRNDTCYELMQHIDKNYLITRSYVSMMKRFLTKVLATQFTAMRASKTDRSKEQFRGNELSKCMETVIVGSRAEKGLPTELKDIISGLSVILCNAKKWN</sequence>
<protein>
    <recommendedName>
        <fullName evidence="3">DUF4806 domain-containing protein</fullName>
    </recommendedName>
</protein>
<dbReference type="Proteomes" id="UP000215335">
    <property type="component" value="Unassembled WGS sequence"/>
</dbReference>
<organism evidence="1 2">
    <name type="scientific">Trichomalopsis sarcophagae</name>
    <dbReference type="NCBI Taxonomy" id="543379"/>
    <lineage>
        <taxon>Eukaryota</taxon>
        <taxon>Metazoa</taxon>
        <taxon>Ecdysozoa</taxon>
        <taxon>Arthropoda</taxon>
        <taxon>Hexapoda</taxon>
        <taxon>Insecta</taxon>
        <taxon>Pterygota</taxon>
        <taxon>Neoptera</taxon>
        <taxon>Endopterygota</taxon>
        <taxon>Hymenoptera</taxon>
        <taxon>Apocrita</taxon>
        <taxon>Proctotrupomorpha</taxon>
        <taxon>Chalcidoidea</taxon>
        <taxon>Pteromalidae</taxon>
        <taxon>Pteromalinae</taxon>
        <taxon>Trichomalopsis</taxon>
    </lineage>
</organism>
<accession>A0A232FN50</accession>
<keyword evidence="2" id="KW-1185">Reference proteome</keyword>
<dbReference type="OrthoDB" id="7697863at2759"/>
<gene>
    <name evidence="1" type="ORF">TSAR_012295</name>
</gene>
<evidence type="ECO:0000313" key="1">
    <source>
        <dbReference type="EMBL" id="OXU32166.1"/>
    </source>
</evidence>
<comment type="caution">
    <text evidence="1">The sequence shown here is derived from an EMBL/GenBank/DDBJ whole genome shotgun (WGS) entry which is preliminary data.</text>
</comment>
<proteinExistence type="predicted"/>
<dbReference type="AlphaFoldDB" id="A0A232FN50"/>
<dbReference type="EMBL" id="NNAY01000005">
    <property type="protein sequence ID" value="OXU32166.1"/>
    <property type="molecule type" value="Genomic_DNA"/>
</dbReference>
<name>A0A232FN50_9HYME</name>
<evidence type="ECO:0008006" key="3">
    <source>
        <dbReference type="Google" id="ProtNLM"/>
    </source>
</evidence>
<evidence type="ECO:0000313" key="2">
    <source>
        <dbReference type="Proteomes" id="UP000215335"/>
    </source>
</evidence>
<reference evidence="1 2" key="1">
    <citation type="journal article" date="2017" name="Curr. Biol.">
        <title>The Evolution of Venom by Co-option of Single-Copy Genes.</title>
        <authorList>
            <person name="Martinson E.O."/>
            <person name="Mrinalini"/>
            <person name="Kelkar Y.D."/>
            <person name="Chang C.H."/>
            <person name="Werren J.H."/>
        </authorList>
    </citation>
    <scope>NUCLEOTIDE SEQUENCE [LARGE SCALE GENOMIC DNA]</scope>
    <source>
        <strain evidence="1 2">Alberta</strain>
        <tissue evidence="1">Whole body</tissue>
    </source>
</reference>